<dbReference type="AlphaFoldDB" id="A0AAW0RVE5"/>
<dbReference type="Proteomes" id="UP001397290">
    <property type="component" value="Unassembled WGS sequence"/>
</dbReference>
<gene>
    <name evidence="2" type="ORF">G3M48_003558</name>
</gene>
<feature type="region of interest" description="Disordered" evidence="1">
    <location>
        <begin position="86"/>
        <end position="117"/>
    </location>
</feature>
<evidence type="ECO:0000313" key="2">
    <source>
        <dbReference type="EMBL" id="KAK8146142.1"/>
    </source>
</evidence>
<sequence>MENLNIPELTDIDGCRQDSALPELKKPDLALRIDLAAEVDETDRSAECCGIAQSPSVADIAACSTGSETDYTASRGSTTFLRTEEVNETQVHPPEVIDSTVSDDDGVRNRPECANRK</sequence>
<feature type="compositionally biased region" description="Basic and acidic residues" evidence="1">
    <location>
        <begin position="105"/>
        <end position="117"/>
    </location>
</feature>
<comment type="caution">
    <text evidence="2">The sequence shown here is derived from an EMBL/GenBank/DDBJ whole genome shotgun (WGS) entry which is preliminary data.</text>
</comment>
<proteinExistence type="predicted"/>
<keyword evidence="3" id="KW-1185">Reference proteome</keyword>
<reference evidence="2 3" key="1">
    <citation type="submission" date="2020-02" db="EMBL/GenBank/DDBJ databases">
        <title>Comparative genomics of the hypocrealean fungal genus Beauvera.</title>
        <authorList>
            <person name="Showalter D.N."/>
            <person name="Bushley K.E."/>
            <person name="Rehner S.A."/>
        </authorList>
    </citation>
    <scope>NUCLEOTIDE SEQUENCE [LARGE SCALE GENOMIC DNA]</scope>
    <source>
        <strain evidence="2 3">ARSEF4384</strain>
    </source>
</reference>
<accession>A0AAW0RVE5</accession>
<evidence type="ECO:0000313" key="3">
    <source>
        <dbReference type="Proteomes" id="UP001397290"/>
    </source>
</evidence>
<dbReference type="EMBL" id="JAAHCF010000232">
    <property type="protein sequence ID" value="KAK8146142.1"/>
    <property type="molecule type" value="Genomic_DNA"/>
</dbReference>
<evidence type="ECO:0000256" key="1">
    <source>
        <dbReference type="SAM" id="MobiDB-lite"/>
    </source>
</evidence>
<protein>
    <submittedName>
        <fullName evidence="2">Uncharacterized protein</fullName>
    </submittedName>
</protein>
<organism evidence="2 3">
    <name type="scientific">Beauveria asiatica</name>
    <dbReference type="NCBI Taxonomy" id="1069075"/>
    <lineage>
        <taxon>Eukaryota</taxon>
        <taxon>Fungi</taxon>
        <taxon>Dikarya</taxon>
        <taxon>Ascomycota</taxon>
        <taxon>Pezizomycotina</taxon>
        <taxon>Sordariomycetes</taxon>
        <taxon>Hypocreomycetidae</taxon>
        <taxon>Hypocreales</taxon>
        <taxon>Cordycipitaceae</taxon>
        <taxon>Beauveria</taxon>
    </lineage>
</organism>
<name>A0AAW0RVE5_9HYPO</name>